<dbReference type="EMBL" id="CP040449">
    <property type="protein sequence ID" value="QFI53516.1"/>
    <property type="molecule type" value="Genomic_DNA"/>
</dbReference>
<feature type="region of interest" description="Disordered" evidence="1">
    <location>
        <begin position="198"/>
        <end position="218"/>
    </location>
</feature>
<proteinExistence type="predicted"/>
<dbReference type="RefSeq" id="WP_193003117.1">
    <property type="nucleotide sequence ID" value="NZ_CP040449.1"/>
</dbReference>
<reference evidence="2 3" key="1">
    <citation type="submission" date="2019-05" db="EMBL/GenBank/DDBJ databases">
        <title>OXA-830, a novel chromosomally encoded expanded-spectrum class D beta-lactamase in Aeromonas simiae.</title>
        <authorList>
            <person name="Zhou W."/>
            <person name="Chen Q."/>
        </authorList>
    </citation>
    <scope>NUCLEOTIDE SEQUENCE [LARGE SCALE GENOMIC DNA]</scope>
    <source>
        <strain evidence="2 3">A6</strain>
    </source>
</reference>
<dbReference type="AlphaFoldDB" id="A0A5J6WQX8"/>
<gene>
    <name evidence="2" type="ORF">FE240_01605</name>
</gene>
<evidence type="ECO:0000256" key="1">
    <source>
        <dbReference type="SAM" id="MobiDB-lite"/>
    </source>
</evidence>
<evidence type="ECO:0000313" key="3">
    <source>
        <dbReference type="Proteomes" id="UP000594034"/>
    </source>
</evidence>
<evidence type="ECO:0000313" key="2">
    <source>
        <dbReference type="EMBL" id="QFI53516.1"/>
    </source>
</evidence>
<feature type="compositionally biased region" description="Polar residues" evidence="1">
    <location>
        <begin position="209"/>
        <end position="218"/>
    </location>
</feature>
<sequence>MTKAAIAETEPNIRPLIPLEYCSPERASRLFGCEVEDIFHWVATGAINLFAEFSGYKIDSDHIELLSDCDWFEDSNSEGVISSYYGPDVNNGSNYRPSLHYLEPYDPSREHELRISGLWHVDYDSEFSLHVLSRMDGERRCILTAFFEPFKKSSGFKPSLTLYDVLVSDMPARLRIKRDDLLKIQRHINSGEVMSMQSLTPRTDKAHSTNENSGKMVSNSGRVTRKQCCFIVDLLRAHGLTDTDFKGSIGELRQKIANKIPSIGSLDVDDNTLIDWLRKAGVR</sequence>
<dbReference type="KEGG" id="asim:FE240_01605"/>
<organism evidence="2 3">
    <name type="scientific">Aeromonas simiae</name>
    <dbReference type="NCBI Taxonomy" id="218936"/>
    <lineage>
        <taxon>Bacteria</taxon>
        <taxon>Pseudomonadati</taxon>
        <taxon>Pseudomonadota</taxon>
        <taxon>Gammaproteobacteria</taxon>
        <taxon>Aeromonadales</taxon>
        <taxon>Aeromonadaceae</taxon>
        <taxon>Aeromonas</taxon>
    </lineage>
</organism>
<keyword evidence="3" id="KW-1185">Reference proteome</keyword>
<protein>
    <submittedName>
        <fullName evidence="2">Uncharacterized protein</fullName>
    </submittedName>
</protein>
<name>A0A5J6WQX8_9GAMM</name>
<dbReference type="Proteomes" id="UP000594034">
    <property type="component" value="Chromosome"/>
</dbReference>
<accession>A0A5J6WQX8</accession>